<dbReference type="SUPFAM" id="SSF48371">
    <property type="entry name" value="ARM repeat"/>
    <property type="match status" value="1"/>
</dbReference>
<feature type="compositionally biased region" description="Low complexity" evidence="9">
    <location>
        <begin position="196"/>
        <end position="212"/>
    </location>
</feature>
<protein>
    <recommendedName>
        <fullName evidence="8">Serine/threonine protein phosphatase 2A regulatory subunit</fullName>
    </recommendedName>
</protein>
<dbReference type="InterPro" id="IPR016024">
    <property type="entry name" value="ARM-type_fold"/>
</dbReference>
<organism evidence="10 11">
    <name type="scientific">Chironomus riparius</name>
    <dbReference type="NCBI Taxonomy" id="315576"/>
    <lineage>
        <taxon>Eukaryota</taxon>
        <taxon>Metazoa</taxon>
        <taxon>Ecdysozoa</taxon>
        <taxon>Arthropoda</taxon>
        <taxon>Hexapoda</taxon>
        <taxon>Insecta</taxon>
        <taxon>Pterygota</taxon>
        <taxon>Neoptera</taxon>
        <taxon>Endopterygota</taxon>
        <taxon>Diptera</taxon>
        <taxon>Nematocera</taxon>
        <taxon>Chironomoidea</taxon>
        <taxon>Chironomidae</taxon>
        <taxon>Chironominae</taxon>
        <taxon>Chironomus</taxon>
    </lineage>
</organism>
<dbReference type="GO" id="GO:0005829">
    <property type="term" value="C:cytosol"/>
    <property type="evidence" value="ECO:0007669"/>
    <property type="project" value="TreeGrafter"/>
</dbReference>
<evidence type="ECO:0000313" key="10">
    <source>
        <dbReference type="EMBL" id="CAH1721885.1"/>
    </source>
</evidence>
<dbReference type="PANTHER" id="PTHR10257">
    <property type="entry name" value="SERINE/THREONINE PROTEIN PHOSPHATASE 2A PP2A REGULATORY SUBUNIT B"/>
    <property type="match status" value="1"/>
</dbReference>
<dbReference type="GO" id="GO:0035556">
    <property type="term" value="P:intracellular signal transduction"/>
    <property type="evidence" value="ECO:0007669"/>
    <property type="project" value="UniProtKB-ARBA"/>
</dbReference>
<feature type="region of interest" description="Disordered" evidence="9">
    <location>
        <begin position="188"/>
        <end position="213"/>
    </location>
</feature>
<dbReference type="AlphaFoldDB" id="A0A9P0NI39"/>
<evidence type="ECO:0000256" key="4">
    <source>
        <dbReference type="ARBA" id="ARBA00022490"/>
    </source>
</evidence>
<dbReference type="GO" id="GO:0005634">
    <property type="term" value="C:nucleus"/>
    <property type="evidence" value="ECO:0007669"/>
    <property type="project" value="UniProtKB-SubCell"/>
</dbReference>
<evidence type="ECO:0000256" key="6">
    <source>
        <dbReference type="ARBA" id="ARBA00023242"/>
    </source>
</evidence>
<sequence length="733" mass="84853">MVFVSGNAMKLSSQLSPDDEPIEQKLNVNIPKSPSFHSGLDLVAGNKYVNISKFNFTNDMNGNNNKTTAAEQQSSQQTIFSFTKFFTQSNPLNNLNITSSIVPPLLQRQNSAPQNQQQQQHQQQATQYNDIYKINNVNKPPMTSSSGQPDLQRKYSLPVNSKPMHPMIPTPHNLAQQFHPPPNIVRKQSAPAITPSQSVLQSQSQIQQGSPSRARDRNLFDKVCLSQDVTQLPLLKETDANEREDLFIKKIRQCCVLYDFTEPLDDLKWKEMKRNALQEMVEYINNNNGVITEAVYPEMIQMFAINLFRTLPPPSNPSGAEFDPEEDEPTLESSWPHLQIVYELFLRFLESPDFQPNVAKRHIDSQFVLRCLDLFDSEDPRERDFLKTVLHRIYGKFLGLRAFVRKQINNVFYRFVYETEHHNGVAELLEILGSIINGFALPLKEEHKAFLLKALLPLHKVKSLSVYHPQLAYCVVQFLEKDPSLTEPVIKGLLKFWPKTHSPKEVMFLNELEEILDVIEPAEFQKVMVPLFTQIAKCVSSPHFQVAERALYYWNNDYIMSLITENSSVILPIMFPALYNNSKTHWNKTIHGLIYNAIKLFMEMNHKLFDECNSKFKNERQLETELYAKREEVWKEIEELARKNNPKFESLINQMEFLSISNQNNNDYNLNEDDYANEKYDQYSKDARNLRNMDKPLLRKKSELPQDSGVAKALTNYKRADEFLKTTPDTNKC</sequence>
<evidence type="ECO:0000256" key="7">
    <source>
        <dbReference type="ARBA" id="ARBA00064351"/>
    </source>
</evidence>
<dbReference type="FunFam" id="1.25.10.10:FF:000016">
    <property type="entry name" value="Serine/threonine-protein phosphatase 2A 56 kDa regulatory subunit"/>
    <property type="match status" value="1"/>
</dbReference>
<evidence type="ECO:0000256" key="9">
    <source>
        <dbReference type="SAM" id="MobiDB-lite"/>
    </source>
</evidence>
<dbReference type="GO" id="GO:1901990">
    <property type="term" value="P:regulation of mitotic cell cycle phase transition"/>
    <property type="evidence" value="ECO:0007669"/>
    <property type="project" value="UniProtKB-ARBA"/>
</dbReference>
<dbReference type="Pfam" id="PF01603">
    <property type="entry name" value="B56"/>
    <property type="match status" value="1"/>
</dbReference>
<dbReference type="EMBL" id="OU895878">
    <property type="protein sequence ID" value="CAH1721885.1"/>
    <property type="molecule type" value="Genomic_DNA"/>
</dbReference>
<comment type="subcellular location">
    <subcellularLocation>
        <location evidence="2">Cytoplasm</location>
    </subcellularLocation>
    <subcellularLocation>
        <location evidence="1">Nucleus</location>
    </subcellularLocation>
</comment>
<reference evidence="10" key="1">
    <citation type="submission" date="2022-01" db="EMBL/GenBank/DDBJ databases">
        <authorList>
            <person name="King R."/>
        </authorList>
    </citation>
    <scope>NUCLEOTIDE SEQUENCE</scope>
</reference>
<dbReference type="GO" id="GO:0051754">
    <property type="term" value="P:meiotic sister chromatid cohesion, centromeric"/>
    <property type="evidence" value="ECO:0007669"/>
    <property type="project" value="UniProtKB-ARBA"/>
</dbReference>
<evidence type="ECO:0000256" key="5">
    <source>
        <dbReference type="ARBA" id="ARBA00022553"/>
    </source>
</evidence>
<dbReference type="OrthoDB" id="3533395at2759"/>
<dbReference type="InterPro" id="IPR011989">
    <property type="entry name" value="ARM-like"/>
</dbReference>
<keyword evidence="6" id="KW-0539">Nucleus</keyword>
<dbReference type="GO" id="GO:0010948">
    <property type="term" value="P:negative regulation of cell cycle process"/>
    <property type="evidence" value="ECO:0007669"/>
    <property type="project" value="UniProtKB-ARBA"/>
</dbReference>
<accession>A0A9P0NI39</accession>
<reference evidence="10" key="2">
    <citation type="submission" date="2022-10" db="EMBL/GenBank/DDBJ databases">
        <authorList>
            <consortium name="ENA_rothamsted_submissions"/>
            <consortium name="culmorum"/>
            <person name="King R."/>
        </authorList>
    </citation>
    <scope>NUCLEOTIDE SEQUENCE</scope>
</reference>
<evidence type="ECO:0000256" key="8">
    <source>
        <dbReference type="PIRNR" id="PIRNR028043"/>
    </source>
</evidence>
<proteinExistence type="inferred from homology"/>
<dbReference type="InterPro" id="IPR002554">
    <property type="entry name" value="PP2A_B56"/>
</dbReference>
<gene>
    <name evidence="10" type="ORF">CHIRRI_LOCUS8167</name>
</gene>
<dbReference type="PIRSF" id="PIRSF028043">
    <property type="entry name" value="PP2A_B56"/>
    <property type="match status" value="1"/>
</dbReference>
<evidence type="ECO:0000256" key="2">
    <source>
        <dbReference type="ARBA" id="ARBA00004496"/>
    </source>
</evidence>
<name>A0A9P0NI39_9DIPT</name>
<keyword evidence="5" id="KW-0597">Phosphoprotein</keyword>
<dbReference type="GO" id="GO:0072542">
    <property type="term" value="F:protein phosphatase activator activity"/>
    <property type="evidence" value="ECO:0007669"/>
    <property type="project" value="TreeGrafter"/>
</dbReference>
<dbReference type="GO" id="GO:0000775">
    <property type="term" value="C:chromosome, centromeric region"/>
    <property type="evidence" value="ECO:0007669"/>
    <property type="project" value="UniProtKB-ARBA"/>
</dbReference>
<comment type="subunit">
    <text evidence="7">PP2A consists of a common heterodimeric core enzyme, composed of a 36 kDa catalytic subunit (subunit C) and a 65 kDa constant regulatory subunit (PR65 or subunit A), that associates with a variety of regulatory subunits. Proteins that associate with the core dimer include three families of regulatory subunits B (the R2/B/PR55/B55, R3/B''/PR72/PR130/PR59 and R5/B'/B56 families), the 48 kDa variable regulatory subunit, viral proteins, and cell signaling molecules.</text>
</comment>
<evidence type="ECO:0000256" key="3">
    <source>
        <dbReference type="ARBA" id="ARBA00009745"/>
    </source>
</evidence>
<keyword evidence="4" id="KW-0963">Cytoplasm</keyword>
<dbReference type="Proteomes" id="UP001153620">
    <property type="component" value="Chromosome 2"/>
</dbReference>
<evidence type="ECO:0000313" key="11">
    <source>
        <dbReference type="Proteomes" id="UP001153620"/>
    </source>
</evidence>
<comment type="similarity">
    <text evidence="3">Belongs to the phosphatase 2A regulatory subunit B56 family.</text>
</comment>
<dbReference type="Gene3D" id="1.25.10.10">
    <property type="entry name" value="Leucine-rich Repeat Variant"/>
    <property type="match status" value="1"/>
</dbReference>
<dbReference type="GO" id="GO:0000159">
    <property type="term" value="C:protein phosphatase type 2A complex"/>
    <property type="evidence" value="ECO:0007669"/>
    <property type="project" value="UniProtKB-UniRule"/>
</dbReference>
<dbReference type="PANTHER" id="PTHR10257:SF3">
    <property type="entry name" value="SERINE_THREONINE-PROTEIN PHOSPHATASE 2A 56 KDA REGULATORY SUBUNIT GAMMA ISOFORM"/>
    <property type="match status" value="1"/>
</dbReference>
<dbReference type="GO" id="GO:0098813">
    <property type="term" value="P:nuclear chromosome segregation"/>
    <property type="evidence" value="ECO:0007669"/>
    <property type="project" value="UniProtKB-ARBA"/>
</dbReference>
<evidence type="ECO:0000256" key="1">
    <source>
        <dbReference type="ARBA" id="ARBA00004123"/>
    </source>
</evidence>
<keyword evidence="11" id="KW-1185">Reference proteome</keyword>